<accession>A0AAN8PM86</accession>
<dbReference type="Proteomes" id="UP001347796">
    <property type="component" value="Unassembled WGS sequence"/>
</dbReference>
<evidence type="ECO:0000256" key="1">
    <source>
        <dbReference type="SAM" id="Phobius"/>
    </source>
</evidence>
<feature type="transmembrane region" description="Helical" evidence="1">
    <location>
        <begin position="155"/>
        <end position="175"/>
    </location>
</feature>
<gene>
    <name evidence="3" type="ORF">SNE40_011838</name>
</gene>
<dbReference type="PANTHER" id="PTHR47272">
    <property type="entry name" value="DDE_TNP_1_7 DOMAIN-CONTAINING PROTEIN"/>
    <property type="match status" value="1"/>
</dbReference>
<reference evidence="3 4" key="1">
    <citation type="submission" date="2024-01" db="EMBL/GenBank/DDBJ databases">
        <title>The genome of the rayed Mediterranean limpet Patella caerulea (Linnaeus, 1758).</title>
        <authorList>
            <person name="Anh-Thu Weber A."/>
            <person name="Halstead-Nussloch G."/>
        </authorList>
    </citation>
    <scope>NUCLEOTIDE SEQUENCE [LARGE SCALE GENOMIC DNA]</scope>
    <source>
        <strain evidence="3">AATW-2023a</strain>
        <tissue evidence="3">Whole specimen</tissue>
    </source>
</reference>
<organism evidence="3 4">
    <name type="scientific">Patella caerulea</name>
    <name type="common">Rayed Mediterranean limpet</name>
    <dbReference type="NCBI Taxonomy" id="87958"/>
    <lineage>
        <taxon>Eukaryota</taxon>
        <taxon>Metazoa</taxon>
        <taxon>Spiralia</taxon>
        <taxon>Lophotrochozoa</taxon>
        <taxon>Mollusca</taxon>
        <taxon>Gastropoda</taxon>
        <taxon>Patellogastropoda</taxon>
        <taxon>Patelloidea</taxon>
        <taxon>Patellidae</taxon>
        <taxon>Patella</taxon>
    </lineage>
</organism>
<sequence>MGGDVIVKLCETLPKHQNYKVVADNLFTSIALAEKLLDDGILYVGTVRKNRPGGCPLDSDKDMEAKGHGSIDSKVETKSNVAIVKWYDNKAVTLLSTCAGIQPMDKCIRWDKRKKEKVEVDRPFIVKEYNNYLGGIDLIDACVSRYKYHMRSLRWYLYLFWQTVILAVVNSWMLYRRACESVGDKNIKSQRKFQAEIAASLILVNAVRRPGRTSLDSTVPAPKRVCVAPPTDVQKDQYGHWPVKCAKRGRCKLCSMNNTDTLCEKCDLRLCFTHDRNCFKRYHN</sequence>
<evidence type="ECO:0000259" key="2">
    <source>
        <dbReference type="Pfam" id="PF13843"/>
    </source>
</evidence>
<keyword evidence="4" id="KW-1185">Reference proteome</keyword>
<dbReference type="AlphaFoldDB" id="A0AAN8PM86"/>
<keyword evidence="1" id="KW-1133">Transmembrane helix</keyword>
<evidence type="ECO:0000313" key="4">
    <source>
        <dbReference type="Proteomes" id="UP001347796"/>
    </source>
</evidence>
<dbReference type="EMBL" id="JAZGQO010000008">
    <property type="protein sequence ID" value="KAK6179489.1"/>
    <property type="molecule type" value="Genomic_DNA"/>
</dbReference>
<dbReference type="InterPro" id="IPR029526">
    <property type="entry name" value="PGBD"/>
</dbReference>
<protein>
    <recommendedName>
        <fullName evidence="2">PiggyBac transposable element-derived protein domain-containing protein</fullName>
    </recommendedName>
</protein>
<comment type="caution">
    <text evidence="3">The sequence shown here is derived from an EMBL/GenBank/DDBJ whole genome shotgun (WGS) entry which is preliminary data.</text>
</comment>
<keyword evidence="1" id="KW-0472">Membrane</keyword>
<dbReference type="PANTHER" id="PTHR47272:SF1">
    <property type="entry name" value="PIGGYBAC TRANSPOSABLE ELEMENT-DERIVED PROTEIN 3-LIKE"/>
    <property type="match status" value="1"/>
</dbReference>
<keyword evidence="1" id="KW-0812">Transmembrane</keyword>
<evidence type="ECO:0000313" key="3">
    <source>
        <dbReference type="EMBL" id="KAK6179489.1"/>
    </source>
</evidence>
<feature type="domain" description="PiggyBac transposable element-derived protein" evidence="2">
    <location>
        <begin position="3"/>
        <end position="172"/>
    </location>
</feature>
<dbReference type="Pfam" id="PF13843">
    <property type="entry name" value="DDE_Tnp_1_7"/>
    <property type="match status" value="1"/>
</dbReference>
<name>A0AAN8PM86_PATCE</name>
<proteinExistence type="predicted"/>